<sequence length="317" mass="36581">MLNLEWLRTFKVIYEAGSLSAAAQVLFISQPGVSLHLNSLETYIGQRLFERDTRKMTPTDKGTTLYHAIIDPVTKLEETEHVFHRKAKALKATINIGMYFETFQYTLEPHISELSFNLVTHFGEYMKMLQELHSGTLDLILTPHNGTQHNLEFTPAIRERIVLICGKNTQITDLHNIIAGGNKPEVHTWLSKQIWYTTTDKEYLKKFWAHNFDTLPTFQPNYVLPYFSSVLRSLRNGQGFAIVPEFLCEKDLKEETVKRVWDDDCPLERILYFGKRKNTLYSSELKQLEGILTRSMAQKIIGSFMHIISAKQFGTSA</sequence>
<dbReference type="InterPro" id="IPR036390">
    <property type="entry name" value="WH_DNA-bd_sf"/>
</dbReference>
<dbReference type="Pfam" id="PF03466">
    <property type="entry name" value="LysR_substrate"/>
    <property type="match status" value="1"/>
</dbReference>
<dbReference type="Pfam" id="PF00126">
    <property type="entry name" value="HTH_1"/>
    <property type="match status" value="1"/>
</dbReference>
<dbReference type="SUPFAM" id="SSF46785">
    <property type="entry name" value="Winged helix' DNA-binding domain"/>
    <property type="match status" value="1"/>
</dbReference>
<evidence type="ECO:0000256" key="1">
    <source>
        <dbReference type="ARBA" id="ARBA00009437"/>
    </source>
</evidence>
<reference evidence="6" key="2">
    <citation type="submission" date="2020-10" db="EMBL/GenBank/DDBJ databases">
        <title>Mucilaginibacter sp. nov., isolated from soil.</title>
        <authorList>
            <person name="Jeon C.O."/>
        </authorList>
    </citation>
    <scope>NUCLEOTIDE SEQUENCE</scope>
    <source>
        <strain evidence="6">R11</strain>
    </source>
</reference>
<evidence type="ECO:0000256" key="2">
    <source>
        <dbReference type="ARBA" id="ARBA00023015"/>
    </source>
</evidence>
<dbReference type="PRINTS" id="PR00039">
    <property type="entry name" value="HTHLYSR"/>
</dbReference>
<organism evidence="6 7">
    <name type="scientific">Mucilaginibacter agri</name>
    <dbReference type="NCBI Taxonomy" id="2695265"/>
    <lineage>
        <taxon>Bacteria</taxon>
        <taxon>Pseudomonadati</taxon>
        <taxon>Bacteroidota</taxon>
        <taxon>Sphingobacteriia</taxon>
        <taxon>Sphingobacteriales</taxon>
        <taxon>Sphingobacteriaceae</taxon>
        <taxon>Mucilaginibacter</taxon>
    </lineage>
</organism>
<dbReference type="GO" id="GO:0003700">
    <property type="term" value="F:DNA-binding transcription factor activity"/>
    <property type="evidence" value="ECO:0007669"/>
    <property type="project" value="InterPro"/>
</dbReference>
<dbReference type="EMBL" id="WWEO01000045">
    <property type="protein sequence ID" value="NCD72482.1"/>
    <property type="molecule type" value="Genomic_DNA"/>
</dbReference>
<dbReference type="RefSeq" id="WP_166588424.1">
    <property type="nucleotide sequence ID" value="NZ_WWEO01000045.1"/>
</dbReference>
<dbReference type="PROSITE" id="PS50931">
    <property type="entry name" value="HTH_LYSR"/>
    <property type="match status" value="1"/>
</dbReference>
<comment type="caution">
    <text evidence="6">The sequence shown here is derived from an EMBL/GenBank/DDBJ whole genome shotgun (WGS) entry which is preliminary data.</text>
</comment>
<reference evidence="6" key="1">
    <citation type="submission" date="2020-01" db="EMBL/GenBank/DDBJ databases">
        <authorList>
            <person name="Seo Y.L."/>
        </authorList>
    </citation>
    <scope>NUCLEOTIDE SEQUENCE</scope>
    <source>
        <strain evidence="6">R11</strain>
    </source>
</reference>
<evidence type="ECO:0000259" key="5">
    <source>
        <dbReference type="PROSITE" id="PS50931"/>
    </source>
</evidence>
<comment type="similarity">
    <text evidence="1">Belongs to the LysR transcriptional regulatory family.</text>
</comment>
<dbReference type="InterPro" id="IPR000847">
    <property type="entry name" value="LysR_HTH_N"/>
</dbReference>
<dbReference type="PANTHER" id="PTHR30126">
    <property type="entry name" value="HTH-TYPE TRANSCRIPTIONAL REGULATOR"/>
    <property type="match status" value="1"/>
</dbReference>
<name>A0A965ZMU9_9SPHI</name>
<dbReference type="InterPro" id="IPR036388">
    <property type="entry name" value="WH-like_DNA-bd_sf"/>
</dbReference>
<evidence type="ECO:0000313" key="7">
    <source>
        <dbReference type="Proteomes" id="UP000638732"/>
    </source>
</evidence>
<evidence type="ECO:0000313" key="6">
    <source>
        <dbReference type="EMBL" id="NCD72482.1"/>
    </source>
</evidence>
<proteinExistence type="inferred from homology"/>
<feature type="domain" description="HTH lysR-type" evidence="5">
    <location>
        <begin position="2"/>
        <end position="59"/>
    </location>
</feature>
<dbReference type="PANTHER" id="PTHR30126:SF39">
    <property type="entry name" value="HTH-TYPE TRANSCRIPTIONAL REGULATOR CYSL"/>
    <property type="match status" value="1"/>
</dbReference>
<keyword evidence="2" id="KW-0805">Transcription regulation</keyword>
<dbReference type="Gene3D" id="1.10.10.10">
    <property type="entry name" value="Winged helix-like DNA-binding domain superfamily/Winged helix DNA-binding domain"/>
    <property type="match status" value="1"/>
</dbReference>
<dbReference type="SUPFAM" id="SSF53850">
    <property type="entry name" value="Periplasmic binding protein-like II"/>
    <property type="match status" value="1"/>
</dbReference>
<gene>
    <name evidence="6" type="ORF">GSY63_24160</name>
</gene>
<dbReference type="InterPro" id="IPR005119">
    <property type="entry name" value="LysR_subst-bd"/>
</dbReference>
<protein>
    <submittedName>
        <fullName evidence="6">LysR family transcriptional regulator</fullName>
    </submittedName>
</protein>
<accession>A0A965ZMU9</accession>
<dbReference type="GO" id="GO:0000976">
    <property type="term" value="F:transcription cis-regulatory region binding"/>
    <property type="evidence" value="ECO:0007669"/>
    <property type="project" value="TreeGrafter"/>
</dbReference>
<evidence type="ECO:0000256" key="4">
    <source>
        <dbReference type="ARBA" id="ARBA00023163"/>
    </source>
</evidence>
<keyword evidence="3" id="KW-0238">DNA-binding</keyword>
<dbReference type="Gene3D" id="3.40.190.290">
    <property type="match status" value="1"/>
</dbReference>
<dbReference type="AlphaFoldDB" id="A0A965ZMU9"/>
<keyword evidence="7" id="KW-1185">Reference proteome</keyword>
<keyword evidence="4" id="KW-0804">Transcription</keyword>
<evidence type="ECO:0000256" key="3">
    <source>
        <dbReference type="ARBA" id="ARBA00023125"/>
    </source>
</evidence>
<dbReference type="Proteomes" id="UP000638732">
    <property type="component" value="Unassembled WGS sequence"/>
</dbReference>